<name>A0A3P6RI62_DIBLA</name>
<keyword evidence="1" id="KW-0472">Membrane</keyword>
<dbReference type="AlphaFoldDB" id="A0A3P6RI62"/>
<evidence type="ECO:0000313" key="2">
    <source>
        <dbReference type="EMBL" id="VDK44284.1"/>
    </source>
</evidence>
<dbReference type="Proteomes" id="UP000281553">
    <property type="component" value="Unassembled WGS sequence"/>
</dbReference>
<reference evidence="2 3" key="1">
    <citation type="submission" date="2018-11" db="EMBL/GenBank/DDBJ databases">
        <authorList>
            <consortium name="Pathogen Informatics"/>
        </authorList>
    </citation>
    <scope>NUCLEOTIDE SEQUENCE [LARGE SCALE GENOMIC DNA]</scope>
</reference>
<organism evidence="2 3">
    <name type="scientific">Dibothriocephalus latus</name>
    <name type="common">Fish tapeworm</name>
    <name type="synonym">Diphyllobothrium latum</name>
    <dbReference type="NCBI Taxonomy" id="60516"/>
    <lineage>
        <taxon>Eukaryota</taxon>
        <taxon>Metazoa</taxon>
        <taxon>Spiralia</taxon>
        <taxon>Lophotrochozoa</taxon>
        <taxon>Platyhelminthes</taxon>
        <taxon>Cestoda</taxon>
        <taxon>Eucestoda</taxon>
        <taxon>Diphyllobothriidea</taxon>
        <taxon>Diphyllobothriidae</taxon>
        <taxon>Dibothriocephalus</taxon>
    </lineage>
</organism>
<dbReference type="EMBL" id="UYRU01009700">
    <property type="protein sequence ID" value="VDK44284.1"/>
    <property type="molecule type" value="Genomic_DNA"/>
</dbReference>
<sequence length="100" mass="10610">MIPECAWPTSPVMVTTVKPVAARSSSTAVAVATKTGLTAWMNAEACANIVESEAFFKNLVGADEHKHLLGSRFLSVLYAIINSGHIALLFVIYGGTDCIL</sequence>
<gene>
    <name evidence="2" type="ORF">DILT_LOCUS1436</name>
</gene>
<keyword evidence="3" id="KW-1185">Reference proteome</keyword>
<keyword evidence="1" id="KW-1133">Transmembrane helix</keyword>
<evidence type="ECO:0000256" key="1">
    <source>
        <dbReference type="SAM" id="Phobius"/>
    </source>
</evidence>
<protein>
    <submittedName>
        <fullName evidence="2">Uncharacterized protein</fullName>
    </submittedName>
</protein>
<evidence type="ECO:0000313" key="3">
    <source>
        <dbReference type="Proteomes" id="UP000281553"/>
    </source>
</evidence>
<accession>A0A3P6RI62</accession>
<proteinExistence type="predicted"/>
<keyword evidence="1" id="KW-0812">Transmembrane</keyword>
<feature type="transmembrane region" description="Helical" evidence="1">
    <location>
        <begin position="73"/>
        <end position="93"/>
    </location>
</feature>